<dbReference type="EMBL" id="QYUQ01000002">
    <property type="protein sequence ID" value="RJG02562.1"/>
    <property type="molecule type" value="Genomic_DNA"/>
</dbReference>
<evidence type="ECO:0000313" key="1">
    <source>
        <dbReference type="EMBL" id="RJG02562.1"/>
    </source>
</evidence>
<organism evidence="1 2">
    <name type="scientific">Noviherbaspirillum sedimenti</name>
    <dbReference type="NCBI Taxonomy" id="2320865"/>
    <lineage>
        <taxon>Bacteria</taxon>
        <taxon>Pseudomonadati</taxon>
        <taxon>Pseudomonadota</taxon>
        <taxon>Betaproteobacteria</taxon>
        <taxon>Burkholderiales</taxon>
        <taxon>Oxalobacteraceae</taxon>
        <taxon>Noviherbaspirillum</taxon>
    </lineage>
</organism>
<dbReference type="Proteomes" id="UP000266327">
    <property type="component" value="Unassembled WGS sequence"/>
</dbReference>
<dbReference type="RefSeq" id="WP_119786063.1">
    <property type="nucleotide sequence ID" value="NZ_QYUQ01000002.1"/>
</dbReference>
<gene>
    <name evidence="1" type="ORF">D3878_14080</name>
</gene>
<protein>
    <submittedName>
        <fullName evidence="1">DUF2783 domain-containing protein</fullName>
    </submittedName>
</protein>
<dbReference type="InterPro" id="IPR021233">
    <property type="entry name" value="DUF2783"/>
</dbReference>
<sequence>MSQSLNLEPNLDRVDDFYQMLIDTHQGLSDAESQTVNAKLVLVLANHIGDINVLKQALEIAKAGA</sequence>
<dbReference type="AlphaFoldDB" id="A0A3A3G7N0"/>
<keyword evidence="2" id="KW-1185">Reference proteome</keyword>
<evidence type="ECO:0000313" key="2">
    <source>
        <dbReference type="Proteomes" id="UP000266327"/>
    </source>
</evidence>
<proteinExistence type="predicted"/>
<dbReference type="OrthoDB" id="6460891at2"/>
<name>A0A3A3G7N0_9BURK</name>
<comment type="caution">
    <text evidence="1">The sequence shown here is derived from an EMBL/GenBank/DDBJ whole genome shotgun (WGS) entry which is preliminary data.</text>
</comment>
<accession>A0A3A3G7N0</accession>
<reference evidence="2" key="1">
    <citation type="submission" date="2018-09" db="EMBL/GenBank/DDBJ databases">
        <authorList>
            <person name="Zhu H."/>
        </authorList>
    </citation>
    <scope>NUCLEOTIDE SEQUENCE [LARGE SCALE GENOMIC DNA]</scope>
    <source>
        <strain evidence="2">K1S02-23</strain>
    </source>
</reference>
<dbReference type="Pfam" id="PF10932">
    <property type="entry name" value="DUF2783"/>
    <property type="match status" value="1"/>
</dbReference>